<comment type="subcellular location">
    <subcellularLocation>
        <location evidence="1">Secreted</location>
    </subcellularLocation>
</comment>
<proteinExistence type="inferred from homology"/>
<name>A0A543N9Z2_9ACTN</name>
<evidence type="ECO:0000256" key="8">
    <source>
        <dbReference type="SAM" id="SignalP"/>
    </source>
</evidence>
<evidence type="ECO:0000313" key="10">
    <source>
        <dbReference type="EMBL" id="TQN28645.1"/>
    </source>
</evidence>
<accession>A0A543N9Z2</accession>
<organism evidence="10 11">
    <name type="scientific">Haloactinospora alba</name>
    <dbReference type="NCBI Taxonomy" id="405555"/>
    <lineage>
        <taxon>Bacteria</taxon>
        <taxon>Bacillati</taxon>
        <taxon>Actinomycetota</taxon>
        <taxon>Actinomycetes</taxon>
        <taxon>Streptosporangiales</taxon>
        <taxon>Nocardiopsidaceae</taxon>
        <taxon>Haloactinospora</taxon>
    </lineage>
</organism>
<keyword evidence="4" id="KW-0646">Protease inhibitor</keyword>
<comment type="caution">
    <text evidence="10">The sequence shown here is derived from an EMBL/GenBank/DDBJ whole genome shotgun (WGS) entry which is preliminary data.</text>
</comment>
<dbReference type="AlphaFoldDB" id="A0A543N9Z2"/>
<feature type="region of interest" description="Disordered" evidence="7">
    <location>
        <begin position="13"/>
        <end position="103"/>
    </location>
</feature>
<evidence type="ECO:0000256" key="7">
    <source>
        <dbReference type="SAM" id="MobiDB-lite"/>
    </source>
</evidence>
<evidence type="ECO:0000259" key="9">
    <source>
        <dbReference type="Pfam" id="PF00720"/>
    </source>
</evidence>
<feature type="signal peptide" evidence="8">
    <location>
        <begin position="1"/>
        <end position="15"/>
    </location>
</feature>
<keyword evidence="11" id="KW-1185">Reference proteome</keyword>
<dbReference type="Pfam" id="PF00720">
    <property type="entry name" value="SSI"/>
    <property type="match status" value="1"/>
</dbReference>
<evidence type="ECO:0000256" key="3">
    <source>
        <dbReference type="ARBA" id="ARBA00022525"/>
    </source>
</evidence>
<feature type="chain" id="PRO_5038873965" evidence="8">
    <location>
        <begin position="16"/>
        <end position="172"/>
    </location>
</feature>
<evidence type="ECO:0000256" key="6">
    <source>
        <dbReference type="ARBA" id="ARBA00023157"/>
    </source>
</evidence>
<keyword evidence="6" id="KW-1015">Disulfide bond</keyword>
<dbReference type="InterPro" id="IPR020054">
    <property type="entry name" value="Prot_inh_SSI_I16_CS"/>
</dbReference>
<dbReference type="GO" id="GO:0004867">
    <property type="term" value="F:serine-type endopeptidase inhibitor activity"/>
    <property type="evidence" value="ECO:0007669"/>
    <property type="project" value="UniProtKB-KW"/>
</dbReference>
<keyword evidence="5" id="KW-0722">Serine protease inhibitor</keyword>
<keyword evidence="8" id="KW-0732">Signal</keyword>
<evidence type="ECO:0000313" key="11">
    <source>
        <dbReference type="Proteomes" id="UP000317422"/>
    </source>
</evidence>
<dbReference type="Gene3D" id="3.30.350.10">
    <property type="entry name" value="Subtilisin inhibitor-like"/>
    <property type="match status" value="1"/>
</dbReference>
<evidence type="ECO:0000256" key="5">
    <source>
        <dbReference type="ARBA" id="ARBA00022900"/>
    </source>
</evidence>
<protein>
    <submittedName>
        <fullName evidence="10">Subtilisin inhibitor-like</fullName>
    </submittedName>
</protein>
<comment type="similarity">
    <text evidence="2">Belongs to the protease inhibitor I16 (SSI) family.</text>
</comment>
<dbReference type="GO" id="GO:0005576">
    <property type="term" value="C:extracellular region"/>
    <property type="evidence" value="ECO:0007669"/>
    <property type="project" value="UniProtKB-SubCell"/>
</dbReference>
<evidence type="ECO:0000256" key="2">
    <source>
        <dbReference type="ARBA" id="ARBA00010472"/>
    </source>
</evidence>
<dbReference type="InterPro" id="IPR023549">
    <property type="entry name" value="Subtilisin_inhibitor"/>
</dbReference>
<dbReference type="Proteomes" id="UP000317422">
    <property type="component" value="Unassembled WGS sequence"/>
</dbReference>
<dbReference type="SUPFAM" id="SSF55399">
    <property type="entry name" value="Subtilisin inhibitor"/>
    <property type="match status" value="1"/>
</dbReference>
<sequence length="172" mass="17224">MAPLALALSATAACAGGEPASPASDDSVSPTHSTTEPSPSTSDSPTAPAPTDDTTSSAGDGTPPTDAPDDPETRLTITVTGGDRSGAEWTLTCGPAGGDHPDSAAACEELAELSPEAFAEVPEDQPCTHIHGGPEAAEVSGTMDGTEIDTEFNKSGGCEMERYENLGPVLEP</sequence>
<evidence type="ECO:0000256" key="1">
    <source>
        <dbReference type="ARBA" id="ARBA00004613"/>
    </source>
</evidence>
<dbReference type="PROSITE" id="PS00999">
    <property type="entry name" value="SSI"/>
    <property type="match status" value="1"/>
</dbReference>
<dbReference type="EMBL" id="VFQC01000002">
    <property type="protein sequence ID" value="TQN28645.1"/>
    <property type="molecule type" value="Genomic_DNA"/>
</dbReference>
<feature type="domain" description="Subtilisin inhibitor" evidence="9">
    <location>
        <begin position="73"/>
        <end position="149"/>
    </location>
</feature>
<evidence type="ECO:0000256" key="4">
    <source>
        <dbReference type="ARBA" id="ARBA00022690"/>
    </source>
</evidence>
<keyword evidence="3" id="KW-0964">Secreted</keyword>
<reference evidence="10 11" key="1">
    <citation type="submission" date="2019-06" db="EMBL/GenBank/DDBJ databases">
        <title>Sequencing the genomes of 1000 actinobacteria strains.</title>
        <authorList>
            <person name="Klenk H.-P."/>
        </authorList>
    </citation>
    <scope>NUCLEOTIDE SEQUENCE [LARGE SCALE GENOMIC DNA]</scope>
    <source>
        <strain evidence="10 11">DSM 45015</strain>
    </source>
</reference>
<gene>
    <name evidence="10" type="ORF">FHX37_4003</name>
</gene>
<dbReference type="InterPro" id="IPR036819">
    <property type="entry name" value="Subtilisin_inhibitor-like_sf"/>
</dbReference>
<feature type="compositionally biased region" description="Low complexity" evidence="7">
    <location>
        <begin position="13"/>
        <end position="64"/>
    </location>
</feature>